<evidence type="ECO:0000256" key="6">
    <source>
        <dbReference type="ARBA" id="ARBA00022807"/>
    </source>
</evidence>
<dbReference type="Pfam" id="PF12359">
    <property type="entry name" value="DUF3645"/>
    <property type="match status" value="1"/>
</dbReference>
<dbReference type="EC" id="3.4.19.12" evidence="2"/>
<keyword evidence="6" id="KW-0788">Thiol protease</keyword>
<organism evidence="8 9">
    <name type="scientific">Lophiotrema nucula</name>
    <dbReference type="NCBI Taxonomy" id="690887"/>
    <lineage>
        <taxon>Eukaryota</taxon>
        <taxon>Fungi</taxon>
        <taxon>Dikarya</taxon>
        <taxon>Ascomycota</taxon>
        <taxon>Pezizomycotina</taxon>
        <taxon>Dothideomycetes</taxon>
        <taxon>Pleosporomycetidae</taxon>
        <taxon>Pleosporales</taxon>
        <taxon>Lophiotremataceae</taxon>
        <taxon>Lophiotrema</taxon>
    </lineage>
</organism>
<protein>
    <recommendedName>
        <fullName evidence="2">ubiquitinyl hydrolase 1</fullName>
        <ecNumber evidence="2">3.4.19.12</ecNumber>
    </recommendedName>
</protein>
<dbReference type="InterPro" id="IPR022105">
    <property type="entry name" value="DUF3645"/>
</dbReference>
<keyword evidence="4" id="KW-0833">Ubl conjugation pathway</keyword>
<proteinExistence type="predicted"/>
<evidence type="ECO:0000256" key="5">
    <source>
        <dbReference type="ARBA" id="ARBA00022801"/>
    </source>
</evidence>
<dbReference type="PANTHER" id="PTHR13367:SF33">
    <property type="entry name" value="P-LOOP CONTAINING NUCLEOSIDE TRIPHOSPHATE HYDROLASE PROTEIN"/>
    <property type="match status" value="1"/>
</dbReference>
<comment type="catalytic activity">
    <reaction evidence="1">
        <text>Thiol-dependent hydrolysis of ester, thioester, amide, peptide and isopeptide bonds formed by the C-terminal Gly of ubiquitin (a 76-residue protein attached to proteins as an intracellular targeting signal).</text>
        <dbReference type="EC" id="3.4.19.12"/>
    </reaction>
</comment>
<keyword evidence="3" id="KW-0645">Protease</keyword>
<dbReference type="GO" id="GO:0006508">
    <property type="term" value="P:proteolysis"/>
    <property type="evidence" value="ECO:0007669"/>
    <property type="project" value="UniProtKB-KW"/>
</dbReference>
<dbReference type="EMBL" id="ML977313">
    <property type="protein sequence ID" value="KAF2120459.1"/>
    <property type="molecule type" value="Genomic_DNA"/>
</dbReference>
<dbReference type="PANTHER" id="PTHR13367">
    <property type="entry name" value="UBIQUITIN THIOESTERASE"/>
    <property type="match status" value="1"/>
</dbReference>
<keyword evidence="5" id="KW-0378">Hydrolase</keyword>
<evidence type="ECO:0000313" key="8">
    <source>
        <dbReference type="EMBL" id="KAF2120459.1"/>
    </source>
</evidence>
<keyword evidence="9" id="KW-1185">Reference proteome</keyword>
<evidence type="ECO:0000256" key="1">
    <source>
        <dbReference type="ARBA" id="ARBA00000707"/>
    </source>
</evidence>
<feature type="domain" description="DUF3645" evidence="7">
    <location>
        <begin position="30"/>
        <end position="63"/>
    </location>
</feature>
<name>A0A6A5ZM38_9PLEO</name>
<evidence type="ECO:0000313" key="9">
    <source>
        <dbReference type="Proteomes" id="UP000799770"/>
    </source>
</evidence>
<dbReference type="Proteomes" id="UP000799770">
    <property type="component" value="Unassembled WGS sequence"/>
</dbReference>
<sequence>MLLRGLFAGGIILHTLNTKRWRVNYGQDRQRKPKVNVAVPFRSKDTPSLQSEFSNSDVVIILTCFSHYRGGLTDEALIQVLKHLSYSEQAQSEYEYWTPSVPKLPHAFRSWHSINIDDRARCAQLFPYLHVRDDSRRSPTRRQQTV</sequence>
<reference evidence="8" key="1">
    <citation type="journal article" date="2020" name="Stud. Mycol.">
        <title>101 Dothideomycetes genomes: a test case for predicting lifestyles and emergence of pathogens.</title>
        <authorList>
            <person name="Haridas S."/>
            <person name="Albert R."/>
            <person name="Binder M."/>
            <person name="Bloem J."/>
            <person name="Labutti K."/>
            <person name="Salamov A."/>
            <person name="Andreopoulos B."/>
            <person name="Baker S."/>
            <person name="Barry K."/>
            <person name="Bills G."/>
            <person name="Bluhm B."/>
            <person name="Cannon C."/>
            <person name="Castanera R."/>
            <person name="Culley D."/>
            <person name="Daum C."/>
            <person name="Ezra D."/>
            <person name="Gonzalez J."/>
            <person name="Henrissat B."/>
            <person name="Kuo A."/>
            <person name="Liang C."/>
            <person name="Lipzen A."/>
            <person name="Lutzoni F."/>
            <person name="Magnuson J."/>
            <person name="Mondo S."/>
            <person name="Nolan M."/>
            <person name="Ohm R."/>
            <person name="Pangilinan J."/>
            <person name="Park H.-J."/>
            <person name="Ramirez L."/>
            <person name="Alfaro M."/>
            <person name="Sun H."/>
            <person name="Tritt A."/>
            <person name="Yoshinaga Y."/>
            <person name="Zwiers L.-H."/>
            <person name="Turgeon B."/>
            <person name="Goodwin S."/>
            <person name="Spatafora J."/>
            <person name="Crous P."/>
            <person name="Grigoriev I."/>
        </authorList>
    </citation>
    <scope>NUCLEOTIDE SEQUENCE</scope>
    <source>
        <strain evidence="8">CBS 627.86</strain>
    </source>
</reference>
<dbReference type="AlphaFoldDB" id="A0A6A5ZM38"/>
<dbReference type="InterPro" id="IPR051346">
    <property type="entry name" value="OTU_Deubiquitinase"/>
</dbReference>
<evidence type="ECO:0000256" key="3">
    <source>
        <dbReference type="ARBA" id="ARBA00022670"/>
    </source>
</evidence>
<evidence type="ECO:0000259" key="7">
    <source>
        <dbReference type="Pfam" id="PF12359"/>
    </source>
</evidence>
<gene>
    <name evidence="8" type="ORF">BDV96DRAFT_564876</name>
</gene>
<evidence type="ECO:0000256" key="4">
    <source>
        <dbReference type="ARBA" id="ARBA00022786"/>
    </source>
</evidence>
<accession>A0A6A5ZM38</accession>
<evidence type="ECO:0000256" key="2">
    <source>
        <dbReference type="ARBA" id="ARBA00012759"/>
    </source>
</evidence>
<dbReference type="OrthoDB" id="3182339at2759"/>
<dbReference type="GO" id="GO:0004843">
    <property type="term" value="F:cysteine-type deubiquitinase activity"/>
    <property type="evidence" value="ECO:0007669"/>
    <property type="project" value="UniProtKB-EC"/>
</dbReference>